<proteinExistence type="predicted"/>
<dbReference type="Proteomes" id="UP001199106">
    <property type="component" value="Unassembled WGS sequence"/>
</dbReference>
<dbReference type="InterPro" id="IPR036812">
    <property type="entry name" value="NAD(P)_OxRdtase_dom_sf"/>
</dbReference>
<evidence type="ECO:0000313" key="3">
    <source>
        <dbReference type="Proteomes" id="UP001199106"/>
    </source>
</evidence>
<name>A0AAD4I7H2_9PLEO</name>
<protein>
    <submittedName>
        <fullName evidence="2">Uncharacterized protein</fullName>
    </submittedName>
</protein>
<gene>
    <name evidence="2" type="ORF">G6011_06895</name>
</gene>
<comment type="caution">
    <text evidence="2">The sequence shown here is derived from an EMBL/GenBank/DDBJ whole genome shotgun (WGS) entry which is preliminary data.</text>
</comment>
<dbReference type="EMBL" id="JAANER010000010">
    <property type="protein sequence ID" value="KAG9185564.1"/>
    <property type="molecule type" value="Genomic_DNA"/>
</dbReference>
<evidence type="ECO:0000313" key="2">
    <source>
        <dbReference type="EMBL" id="KAG9185564.1"/>
    </source>
</evidence>
<reference evidence="2" key="1">
    <citation type="submission" date="2021-07" db="EMBL/GenBank/DDBJ databases">
        <title>Genome Resource of American Ginseng Black Spot Pathogen Alternaria panax.</title>
        <authorList>
            <person name="Qiu C."/>
            <person name="Wang W."/>
            <person name="Liu Z."/>
        </authorList>
    </citation>
    <scope>NUCLEOTIDE SEQUENCE</scope>
    <source>
        <strain evidence="2">BNCC115425</strain>
    </source>
</reference>
<dbReference type="SUPFAM" id="SSF51430">
    <property type="entry name" value="NAD(P)-linked oxidoreductase"/>
    <property type="match status" value="1"/>
</dbReference>
<dbReference type="Gene3D" id="3.20.20.100">
    <property type="entry name" value="NADP-dependent oxidoreductase domain"/>
    <property type="match status" value="1"/>
</dbReference>
<sequence length="204" mass="22403">MNRQFLQKDTHITRPLNRTPIIANTKPEAGGTNPTATSSTPPPSPANTATTNSTQPKPTPAPKLNWAQSKPVHTKTSRSTRNSAEAGPKSQVQIVPTTSSLEQKTAYNQLAVPSVNIFYIHAPIYNHPLEGIPSGVDAAHKAGLFKRFGLSNFPLPLRAYKRSTLFAARRPFPFPICIPRGTTPLWHESKKTELIPLLRKLKSD</sequence>
<organism evidence="2 3">
    <name type="scientific">Alternaria panax</name>
    <dbReference type="NCBI Taxonomy" id="48097"/>
    <lineage>
        <taxon>Eukaryota</taxon>
        <taxon>Fungi</taxon>
        <taxon>Dikarya</taxon>
        <taxon>Ascomycota</taxon>
        <taxon>Pezizomycotina</taxon>
        <taxon>Dothideomycetes</taxon>
        <taxon>Pleosporomycetidae</taxon>
        <taxon>Pleosporales</taxon>
        <taxon>Pleosporineae</taxon>
        <taxon>Pleosporaceae</taxon>
        <taxon>Alternaria</taxon>
        <taxon>Alternaria sect. Panax</taxon>
    </lineage>
</organism>
<evidence type="ECO:0000256" key="1">
    <source>
        <dbReference type="SAM" id="MobiDB-lite"/>
    </source>
</evidence>
<feature type="region of interest" description="Disordered" evidence="1">
    <location>
        <begin position="1"/>
        <end position="95"/>
    </location>
</feature>
<keyword evidence="3" id="KW-1185">Reference proteome</keyword>
<feature type="compositionally biased region" description="Basic and acidic residues" evidence="1">
    <location>
        <begin position="1"/>
        <end position="12"/>
    </location>
</feature>
<accession>A0AAD4I7H2</accession>
<dbReference type="AlphaFoldDB" id="A0AAD4I7H2"/>